<dbReference type="EC" id="2.7.1.23" evidence="1"/>
<protein>
    <submittedName>
        <fullName evidence="1">NAD+ kinase</fullName>
        <ecNumber evidence="1">2.7.1.23</ecNumber>
    </submittedName>
</protein>
<dbReference type="Proteomes" id="UP000770586">
    <property type="component" value="Unassembled WGS sequence"/>
</dbReference>
<accession>A0A8J7R5B5</accession>
<dbReference type="GO" id="GO:0019674">
    <property type="term" value="P:NAD+ metabolic process"/>
    <property type="evidence" value="ECO:0007669"/>
    <property type="project" value="InterPro"/>
</dbReference>
<dbReference type="InterPro" id="IPR016064">
    <property type="entry name" value="NAD/diacylglycerol_kinase_sf"/>
</dbReference>
<dbReference type="Gene3D" id="2.60.200.30">
    <property type="entry name" value="Probable inorganic polyphosphate/atp-NAD kinase, domain 2"/>
    <property type="match status" value="1"/>
</dbReference>
<dbReference type="Pfam" id="PF20143">
    <property type="entry name" value="NAD_kinase_C"/>
    <property type="match status" value="1"/>
</dbReference>
<reference evidence="1 2" key="1">
    <citation type="submission" date="2021-03" db="EMBL/GenBank/DDBJ databases">
        <title>Genomic Encyclopedia of Type Strains, Phase IV (KMG-IV): sequencing the most valuable type-strain genomes for metagenomic binning, comparative biology and taxonomic classification.</title>
        <authorList>
            <person name="Goeker M."/>
        </authorList>
    </citation>
    <scope>NUCLEOTIDE SEQUENCE [LARGE SCALE GENOMIC DNA]</scope>
    <source>
        <strain evidence="1 2">DSM 12287</strain>
    </source>
</reference>
<dbReference type="EMBL" id="JAGGKE010000008">
    <property type="protein sequence ID" value="MBP1902304.1"/>
    <property type="molecule type" value="Genomic_DNA"/>
</dbReference>
<evidence type="ECO:0000313" key="2">
    <source>
        <dbReference type="Proteomes" id="UP000770586"/>
    </source>
</evidence>
<gene>
    <name evidence="1" type="ORF">J2744_001994</name>
</gene>
<keyword evidence="1" id="KW-0808">Transferase</keyword>
<proteinExistence type="predicted"/>
<dbReference type="InterPro" id="IPR017437">
    <property type="entry name" value="ATP-NAD_kinase_PpnK-typ_C"/>
</dbReference>
<dbReference type="AlphaFoldDB" id="A0A8J7R5B5"/>
<comment type="caution">
    <text evidence="1">The sequence shown here is derived from an EMBL/GenBank/DDBJ whole genome shotgun (WGS) entry which is preliminary data.</text>
</comment>
<dbReference type="GO" id="GO:0003951">
    <property type="term" value="F:NAD+ kinase activity"/>
    <property type="evidence" value="ECO:0007669"/>
    <property type="project" value="UniProtKB-EC"/>
</dbReference>
<organism evidence="1 2">
    <name type="scientific">Halorubrum trapanicum</name>
    <dbReference type="NCBI Taxonomy" id="29284"/>
    <lineage>
        <taxon>Archaea</taxon>
        <taxon>Methanobacteriati</taxon>
        <taxon>Methanobacteriota</taxon>
        <taxon>Stenosarchaea group</taxon>
        <taxon>Halobacteria</taxon>
        <taxon>Halobacteriales</taxon>
        <taxon>Haloferacaceae</taxon>
        <taxon>Halorubrum</taxon>
    </lineage>
</organism>
<keyword evidence="2" id="KW-1185">Reference proteome</keyword>
<dbReference type="SUPFAM" id="SSF111331">
    <property type="entry name" value="NAD kinase/diacylglycerol kinase-like"/>
    <property type="match status" value="1"/>
</dbReference>
<name>A0A8J7R5B5_9EURY</name>
<evidence type="ECO:0000313" key="1">
    <source>
        <dbReference type="EMBL" id="MBP1902304.1"/>
    </source>
</evidence>
<sequence length="250" mass="25151">MSEPTRRLAVLGDGEPAAAIRSAATTAGARLADLSETDGIVAVGDAALRDAMRAVATGDARSVPVLPIGDGRHAVDLDLATDRIGGVLDGLGGSEASFDRFSRVAHPVLAVDGAEDGPRRFAAADVAFVTAAPARISEYEIAFSDGESASVRADGAAVATPLGSDGYAAAAGGPVVSPGGGLSVVPVSPFTTRPDTWVASGGVSVTVEREEEPVALVVDGTRRGTVEPHRSVRIETATTVDLLSPTAENG</sequence>
<dbReference type="RefSeq" id="WP_210113185.1">
    <property type="nucleotide sequence ID" value="NZ_BAAADX010000002.1"/>
</dbReference>
<keyword evidence="1" id="KW-0418">Kinase</keyword>
<dbReference type="OrthoDB" id="170401at2157"/>